<dbReference type="AlphaFoldDB" id="A0AAU9DDT9"/>
<feature type="chain" id="PRO_5043471036" description="PorV/PorQ family protein" evidence="1">
    <location>
        <begin position="21"/>
        <end position="292"/>
    </location>
</feature>
<evidence type="ECO:0000313" key="2">
    <source>
        <dbReference type="EMBL" id="BDU50507.1"/>
    </source>
</evidence>
<accession>A0AAU9DDT9</accession>
<organism evidence="2 3">
    <name type="scientific">Haliovirga abyssi</name>
    <dbReference type="NCBI Taxonomy" id="2996794"/>
    <lineage>
        <taxon>Bacteria</taxon>
        <taxon>Fusobacteriati</taxon>
        <taxon>Fusobacteriota</taxon>
        <taxon>Fusobacteriia</taxon>
        <taxon>Fusobacteriales</taxon>
        <taxon>Haliovirgaceae</taxon>
        <taxon>Haliovirga</taxon>
    </lineage>
</organism>
<dbReference type="EMBL" id="AP027059">
    <property type="protein sequence ID" value="BDU50507.1"/>
    <property type="molecule type" value="Genomic_DNA"/>
</dbReference>
<evidence type="ECO:0000313" key="3">
    <source>
        <dbReference type="Proteomes" id="UP001321582"/>
    </source>
</evidence>
<evidence type="ECO:0008006" key="4">
    <source>
        <dbReference type="Google" id="ProtNLM"/>
    </source>
</evidence>
<dbReference type="Proteomes" id="UP001321582">
    <property type="component" value="Chromosome"/>
</dbReference>
<keyword evidence="1" id="KW-0732">Signal</keyword>
<sequence length="292" mass="32173">MKKYLTIFLCILSVSITYSAERYGGFLQEKTNTRATGMGDAFIAVADKEGFEYNPAGLAFSDKTLLQFDKESGYNSMSNAEVVLPLTAGKGLAIGFSHIKLSVDDIAKWQDENTQLGTFSSEESANIFGIGLQYEKNLGVGVLVKLMNQSLDNAKADGYTVDLGMLYNHKDYMYLAMVLTNIKGDGLKWNTARGTIDELPSTLKLGGALRLFKDNFISSIQYENELGLKKRSSLKFGEEVWIKDRLALRIGSNSGKLTAGLGIKLINLIGIDYSYSKEDLGNVNRVSLNIKF</sequence>
<dbReference type="NCBIfam" id="NF033709">
    <property type="entry name" value="PorV_fam"/>
    <property type="match status" value="1"/>
</dbReference>
<dbReference type="KEGG" id="haby:HLVA_10760"/>
<feature type="signal peptide" evidence="1">
    <location>
        <begin position="1"/>
        <end position="20"/>
    </location>
</feature>
<proteinExistence type="predicted"/>
<name>A0AAU9DDT9_9FUSO</name>
<dbReference type="Gene3D" id="2.40.160.60">
    <property type="entry name" value="Outer membrane protein transport protein (OMPP1/FadL/TodX)"/>
    <property type="match status" value="1"/>
</dbReference>
<protein>
    <recommendedName>
        <fullName evidence="4">PorV/PorQ family protein</fullName>
    </recommendedName>
</protein>
<evidence type="ECO:0000256" key="1">
    <source>
        <dbReference type="SAM" id="SignalP"/>
    </source>
</evidence>
<keyword evidence="3" id="KW-1185">Reference proteome</keyword>
<dbReference type="RefSeq" id="WP_307903374.1">
    <property type="nucleotide sequence ID" value="NZ_AP027059.1"/>
</dbReference>
<gene>
    <name evidence="2" type="ORF">HLVA_10760</name>
</gene>
<reference evidence="2 3" key="1">
    <citation type="submission" date="2022-11" db="EMBL/GenBank/DDBJ databases">
        <title>Haliovirga abyssi gen. nov., sp. nov., a mesophilic fermentative bacterium isolated from the Iheya North hydrothermal field and the proposal of Haliovirgaceae fam. nov.</title>
        <authorList>
            <person name="Miyazaki U."/>
            <person name="Tame A."/>
            <person name="Miyazaki J."/>
            <person name="Takai K."/>
            <person name="Sawayama S."/>
            <person name="Kitajima M."/>
            <person name="Okamoto A."/>
            <person name="Nakagawa S."/>
        </authorList>
    </citation>
    <scope>NUCLEOTIDE SEQUENCE [LARGE SCALE GENOMIC DNA]</scope>
    <source>
        <strain evidence="2 3">IC12</strain>
    </source>
</reference>